<sequence length="165" mass="19070">MAAWEFQQLQTVAKERGWHQFISMQNYHNLLYREEEREMIPYCEYTGVGLIPWSPVARGVLCRPWGERTTKREGTDNFLQNLIRKRETEVDKAIVDRVEEVAGKKGVSMTAIATAWSIRKGCNPIIGLNSKERIEEAVENSKVELTDEEAKYLEELYIPKAVTGY</sequence>
<name>A0ACC3CVM9_9PEZI</name>
<proteinExistence type="predicted"/>
<comment type="caution">
    <text evidence="1">The sequence shown here is derived from an EMBL/GenBank/DDBJ whole genome shotgun (WGS) entry which is preliminary data.</text>
</comment>
<keyword evidence="2" id="KW-1185">Reference proteome</keyword>
<evidence type="ECO:0000313" key="1">
    <source>
        <dbReference type="EMBL" id="KAK3045281.1"/>
    </source>
</evidence>
<evidence type="ECO:0000313" key="2">
    <source>
        <dbReference type="Proteomes" id="UP001186974"/>
    </source>
</evidence>
<protein>
    <submittedName>
        <fullName evidence="1">Uncharacterized protein</fullName>
    </submittedName>
</protein>
<dbReference type="Proteomes" id="UP001186974">
    <property type="component" value="Unassembled WGS sequence"/>
</dbReference>
<organism evidence="1 2">
    <name type="scientific">Coniosporium uncinatum</name>
    <dbReference type="NCBI Taxonomy" id="93489"/>
    <lineage>
        <taxon>Eukaryota</taxon>
        <taxon>Fungi</taxon>
        <taxon>Dikarya</taxon>
        <taxon>Ascomycota</taxon>
        <taxon>Pezizomycotina</taxon>
        <taxon>Dothideomycetes</taxon>
        <taxon>Dothideomycetes incertae sedis</taxon>
        <taxon>Coniosporium</taxon>
    </lineage>
</organism>
<dbReference type="EMBL" id="JAWDJW010010806">
    <property type="protein sequence ID" value="KAK3045281.1"/>
    <property type="molecule type" value="Genomic_DNA"/>
</dbReference>
<accession>A0ACC3CVM9</accession>
<reference evidence="1" key="1">
    <citation type="submission" date="2024-09" db="EMBL/GenBank/DDBJ databases">
        <title>Black Yeasts Isolated from many extreme environments.</title>
        <authorList>
            <person name="Coleine C."/>
            <person name="Stajich J.E."/>
            <person name="Selbmann L."/>
        </authorList>
    </citation>
    <scope>NUCLEOTIDE SEQUENCE</scope>
    <source>
        <strain evidence="1">CCFEE 5737</strain>
    </source>
</reference>
<gene>
    <name evidence="1" type="ORF">LTS18_014125</name>
</gene>